<dbReference type="AlphaFoldDB" id="A0A1C3KZ51"/>
<protein>
    <submittedName>
        <fullName evidence="1">Uncharacterized protein</fullName>
    </submittedName>
</protein>
<evidence type="ECO:0000313" key="2">
    <source>
        <dbReference type="Proteomes" id="UP000219799"/>
    </source>
</evidence>
<organism evidence="1 2">
    <name type="scientific">Plasmodium malariae</name>
    <dbReference type="NCBI Taxonomy" id="5858"/>
    <lineage>
        <taxon>Eukaryota</taxon>
        <taxon>Sar</taxon>
        <taxon>Alveolata</taxon>
        <taxon>Apicomplexa</taxon>
        <taxon>Aconoidasida</taxon>
        <taxon>Haemosporida</taxon>
        <taxon>Plasmodiidae</taxon>
        <taxon>Plasmodium</taxon>
        <taxon>Plasmodium (Plasmodium)</taxon>
    </lineage>
</organism>
<proteinExistence type="predicted"/>
<reference evidence="1 2" key="1">
    <citation type="submission" date="2016-06" db="EMBL/GenBank/DDBJ databases">
        <authorList>
            <consortium name="Pathogen Informatics"/>
        </authorList>
    </citation>
    <scope>NUCLEOTIDE SEQUENCE [LARGE SCALE GENOMIC DNA]</scope>
    <source>
        <strain evidence="1">PmlGA01</strain>
    </source>
</reference>
<dbReference type="EMBL" id="LT594499">
    <property type="protein sequence ID" value="SBT79549.1"/>
    <property type="molecule type" value="Genomic_DNA"/>
</dbReference>
<evidence type="ECO:0000313" key="1">
    <source>
        <dbReference type="EMBL" id="SBT79549.1"/>
    </source>
</evidence>
<accession>A0A1C3KZ51</accession>
<dbReference type="Proteomes" id="UP000219799">
    <property type="component" value="Chromosome 11"/>
</dbReference>
<sequence length="326" mass="38357">MSGNNENYNGIRKEKTNELSNEYILNDENIISICITNVLKSSLERNLENEDFLNKKNEELTNFIESNGKDNISVNEEKDKYGTGDDLEFVNVINNKHFLNNEHKITNWGKTANEGNIVYNPSINILADRKKNNKRKRNYLNINKINFDFEKEDFACSSSDELISLKYTRENELEGEYGEEFEGEYVKYYTNASTKEKINNYLINMNNETIRSLIEPPPIPFNETFQKYNKEISDIFMKYKKNDDTLNIYLASQLLCIEENAFTNENNFISSNFDQFIMKKLNVVNPTIDYTMNQNKDLQELLKYLMSWYFSGYYSGKMSVLKELHK</sequence>
<dbReference type="VEuPathDB" id="PlasmoDB:PmUG01_11025600"/>
<gene>
    <name evidence="1" type="primary">PmlGA01_110014300</name>
    <name evidence="1" type="ORF">PMLGA01_110014300</name>
</gene>
<name>A0A1C3KZ51_PLAMA</name>